<keyword evidence="3 15" id="KW-0808">Transferase</keyword>
<reference evidence="16 17" key="1">
    <citation type="submission" date="2019-03" db="EMBL/GenBank/DDBJ databases">
        <title>Genomic Encyclopedia of Type Strains, Phase IV (KMG-IV): sequencing the most valuable type-strain genomes for metagenomic binning, comparative biology and taxonomic classification.</title>
        <authorList>
            <person name="Goeker M."/>
        </authorList>
    </citation>
    <scope>NUCLEOTIDE SEQUENCE [LARGE SCALE GENOMIC DNA]</scope>
    <source>
        <strain evidence="16 17">DSM 16326</strain>
    </source>
</reference>
<comment type="catalytic activity">
    <reaction evidence="7 15">
        <text>N-terminal L-lysyl-[protein] + L-leucyl-tRNA(Leu) = N-terminal L-leucyl-L-lysyl-[protein] + tRNA(Leu) + H(+)</text>
        <dbReference type="Rhea" id="RHEA:12340"/>
        <dbReference type="Rhea" id="RHEA-COMP:9613"/>
        <dbReference type="Rhea" id="RHEA-COMP:9622"/>
        <dbReference type="Rhea" id="RHEA-COMP:12670"/>
        <dbReference type="Rhea" id="RHEA-COMP:12671"/>
        <dbReference type="ChEBI" id="CHEBI:15378"/>
        <dbReference type="ChEBI" id="CHEBI:65249"/>
        <dbReference type="ChEBI" id="CHEBI:78442"/>
        <dbReference type="ChEBI" id="CHEBI:78494"/>
        <dbReference type="ChEBI" id="CHEBI:133043"/>
        <dbReference type="EC" id="2.3.2.6"/>
    </reaction>
</comment>
<evidence type="ECO:0000256" key="2">
    <source>
        <dbReference type="ARBA" id="ARBA00022490"/>
    </source>
</evidence>
<comment type="catalytic activity">
    <reaction evidence="6 15">
        <text>N-terminal L-arginyl-[protein] + L-leucyl-tRNA(Leu) = N-terminal L-leucyl-L-arginyl-[protein] + tRNA(Leu) + H(+)</text>
        <dbReference type="Rhea" id="RHEA:50416"/>
        <dbReference type="Rhea" id="RHEA-COMP:9613"/>
        <dbReference type="Rhea" id="RHEA-COMP:9622"/>
        <dbReference type="Rhea" id="RHEA-COMP:12672"/>
        <dbReference type="Rhea" id="RHEA-COMP:12673"/>
        <dbReference type="ChEBI" id="CHEBI:15378"/>
        <dbReference type="ChEBI" id="CHEBI:64719"/>
        <dbReference type="ChEBI" id="CHEBI:78442"/>
        <dbReference type="ChEBI" id="CHEBI:78494"/>
        <dbReference type="ChEBI" id="CHEBI:133044"/>
        <dbReference type="EC" id="2.3.2.6"/>
    </reaction>
</comment>
<dbReference type="PANTHER" id="PTHR30098">
    <property type="entry name" value="LEUCYL/PHENYLALANYL-TRNA--PROTEIN TRANSFERASE"/>
    <property type="match status" value="1"/>
</dbReference>
<dbReference type="OrthoDB" id="9790282at2"/>
<keyword evidence="4 15" id="KW-0012">Acyltransferase</keyword>
<dbReference type="InterPro" id="IPR042221">
    <property type="entry name" value="Leu/Phe-tRNA_Trfase_N"/>
</dbReference>
<accession>A0A4R8IR39</accession>
<dbReference type="AlphaFoldDB" id="A0A4R8IR39"/>
<evidence type="ECO:0000256" key="13">
    <source>
        <dbReference type="ARBA" id="ARBA00077165"/>
    </source>
</evidence>
<evidence type="ECO:0000256" key="10">
    <source>
        <dbReference type="ARBA" id="ARBA00066767"/>
    </source>
</evidence>
<dbReference type="GO" id="GO:0030163">
    <property type="term" value="P:protein catabolic process"/>
    <property type="evidence" value="ECO:0007669"/>
    <property type="project" value="UniProtKB-UniRule"/>
</dbReference>
<evidence type="ECO:0000256" key="15">
    <source>
        <dbReference type="HAMAP-Rule" id="MF_00688"/>
    </source>
</evidence>
<dbReference type="EC" id="2.3.2.6" evidence="10 15"/>
<evidence type="ECO:0000256" key="3">
    <source>
        <dbReference type="ARBA" id="ARBA00022679"/>
    </source>
</evidence>
<evidence type="ECO:0000256" key="14">
    <source>
        <dbReference type="ARBA" id="ARBA00083640"/>
    </source>
</evidence>
<keyword evidence="17" id="KW-1185">Reference proteome</keyword>
<keyword evidence="2 15" id="KW-0963">Cytoplasm</keyword>
<dbReference type="FunFam" id="3.30.70.3550:FF:000001">
    <property type="entry name" value="Leucyl/phenylalanyl-tRNA--protein transferase"/>
    <property type="match status" value="1"/>
</dbReference>
<dbReference type="GO" id="GO:0005737">
    <property type="term" value="C:cytoplasm"/>
    <property type="evidence" value="ECO:0007669"/>
    <property type="project" value="UniProtKB-SubCell"/>
</dbReference>
<organism evidence="16 17">
    <name type="scientific">Thiohalophilus thiocyanatoxydans</name>
    <dbReference type="NCBI Taxonomy" id="381308"/>
    <lineage>
        <taxon>Bacteria</taxon>
        <taxon>Pseudomonadati</taxon>
        <taxon>Pseudomonadota</taxon>
        <taxon>Gammaproteobacteria</taxon>
        <taxon>Thiohalomonadales</taxon>
        <taxon>Thiohalophilaceae</taxon>
        <taxon>Thiohalophilus</taxon>
    </lineage>
</organism>
<evidence type="ECO:0000313" key="16">
    <source>
        <dbReference type="EMBL" id="TDY02794.1"/>
    </source>
</evidence>
<dbReference type="HAMAP" id="MF_00688">
    <property type="entry name" value="Leu_Phe_trans"/>
    <property type="match status" value="1"/>
</dbReference>
<dbReference type="RefSeq" id="WP_134082051.1">
    <property type="nucleotide sequence ID" value="NZ_SOQX01000002.1"/>
</dbReference>
<dbReference type="Gene3D" id="3.30.70.3550">
    <property type="entry name" value="Leucyl/phenylalanyl-tRNA-protein transferase, N-terminal domain"/>
    <property type="match status" value="1"/>
</dbReference>
<evidence type="ECO:0000256" key="1">
    <source>
        <dbReference type="ARBA" id="ARBA00004496"/>
    </source>
</evidence>
<evidence type="ECO:0000256" key="7">
    <source>
        <dbReference type="ARBA" id="ARBA00051538"/>
    </source>
</evidence>
<evidence type="ECO:0000256" key="5">
    <source>
        <dbReference type="ARBA" id="ARBA00050607"/>
    </source>
</evidence>
<dbReference type="EMBL" id="SOQX01000002">
    <property type="protein sequence ID" value="TDY02794.1"/>
    <property type="molecule type" value="Genomic_DNA"/>
</dbReference>
<evidence type="ECO:0000256" key="9">
    <source>
        <dbReference type="ARBA" id="ARBA00061535"/>
    </source>
</evidence>
<comment type="catalytic activity">
    <reaction evidence="5 15">
        <text>L-phenylalanyl-tRNA(Phe) + an N-terminal L-alpha-aminoacyl-[protein] = an N-terminal L-phenylalanyl-L-alpha-aminoacyl-[protein] + tRNA(Phe)</text>
        <dbReference type="Rhea" id="RHEA:43632"/>
        <dbReference type="Rhea" id="RHEA-COMP:9668"/>
        <dbReference type="Rhea" id="RHEA-COMP:9699"/>
        <dbReference type="Rhea" id="RHEA-COMP:10636"/>
        <dbReference type="Rhea" id="RHEA-COMP:10637"/>
        <dbReference type="ChEBI" id="CHEBI:78442"/>
        <dbReference type="ChEBI" id="CHEBI:78531"/>
        <dbReference type="ChEBI" id="CHEBI:78597"/>
        <dbReference type="ChEBI" id="CHEBI:83561"/>
        <dbReference type="EC" id="2.3.2.6"/>
    </reaction>
</comment>
<protein>
    <recommendedName>
        <fullName evidence="11 15">Leucyl/phenylalanyl-tRNA--protein transferase</fullName>
        <ecNumber evidence="10 15">2.3.2.6</ecNumber>
    </recommendedName>
    <alternativeName>
        <fullName evidence="12 15">L/F-transferase</fullName>
    </alternativeName>
    <alternativeName>
        <fullName evidence="13 15">Leucyltransferase</fullName>
    </alternativeName>
    <alternativeName>
        <fullName evidence="14 15">Phenyalanyltransferase</fullName>
    </alternativeName>
</protein>
<dbReference type="NCBIfam" id="TIGR00667">
    <property type="entry name" value="aat"/>
    <property type="match status" value="1"/>
</dbReference>
<comment type="caution">
    <text evidence="16">The sequence shown here is derived from an EMBL/GenBank/DDBJ whole genome shotgun (WGS) entry which is preliminary data.</text>
</comment>
<evidence type="ECO:0000256" key="11">
    <source>
        <dbReference type="ARBA" id="ARBA00074372"/>
    </source>
</evidence>
<dbReference type="Proteomes" id="UP000294914">
    <property type="component" value="Unassembled WGS sequence"/>
</dbReference>
<comment type="function">
    <text evidence="8 15">Functions in the N-end rule pathway of protein degradation where it conjugates Leu, Phe and, less efficiently, Met from aminoacyl-tRNAs to the N-termini of proteins containing an N-terminal arginine or lysine.</text>
</comment>
<comment type="subcellular location">
    <subcellularLocation>
        <location evidence="1 15">Cytoplasm</location>
    </subcellularLocation>
</comment>
<dbReference type="InterPro" id="IPR042203">
    <property type="entry name" value="Leu/Phe-tRNA_Trfase_C"/>
</dbReference>
<comment type="similarity">
    <text evidence="9 15">Belongs to the L/F-transferase family.</text>
</comment>
<dbReference type="PANTHER" id="PTHR30098:SF2">
    <property type="entry name" value="LEUCYL_PHENYLALANYL-TRNA--PROTEIN TRANSFERASE"/>
    <property type="match status" value="1"/>
</dbReference>
<dbReference type="Gene3D" id="3.40.630.70">
    <property type="entry name" value="Leucyl/phenylalanyl-tRNA-protein transferase, C-terminal domain"/>
    <property type="match status" value="1"/>
</dbReference>
<dbReference type="SUPFAM" id="SSF55729">
    <property type="entry name" value="Acyl-CoA N-acyltransferases (Nat)"/>
    <property type="match status" value="1"/>
</dbReference>
<gene>
    <name evidence="15" type="primary">aat</name>
    <name evidence="16" type="ORF">EDC23_1175</name>
</gene>
<name>A0A4R8IR39_9GAMM</name>
<sequence>MSAPYWLPPHQPDWFPDVEEALRDPDGLLAIGGDLSLTRLLSAYRHGIFPWYSDAQPILWWSPNPRSVLFPEELKIARSLRKTLKKERYQITFDTAFSDVVQQCAEPRVDEYGTWITDEMQQAYQRLHEAGYAHSVEAWYQNKLVGGLYGVALGKVFFGESMFARMTDASKVAFVTLVAHLRQWDFQLIDCQVETAHLNSLGARTIPRREFTRYLNDYCAPLVAEHWTTDLQWIRLLQETGRTDF</sequence>
<dbReference type="InterPro" id="IPR016181">
    <property type="entry name" value="Acyl_CoA_acyltransferase"/>
</dbReference>
<evidence type="ECO:0000256" key="6">
    <source>
        <dbReference type="ARBA" id="ARBA00050652"/>
    </source>
</evidence>
<proteinExistence type="inferred from homology"/>
<evidence type="ECO:0000256" key="12">
    <source>
        <dbReference type="ARBA" id="ARBA00077136"/>
    </source>
</evidence>
<dbReference type="Pfam" id="PF03588">
    <property type="entry name" value="Leu_Phe_trans"/>
    <property type="match status" value="1"/>
</dbReference>
<dbReference type="GO" id="GO:0008914">
    <property type="term" value="F:leucyl-tRNA--protein transferase activity"/>
    <property type="evidence" value="ECO:0007669"/>
    <property type="project" value="UniProtKB-UniRule"/>
</dbReference>
<evidence type="ECO:0000313" key="17">
    <source>
        <dbReference type="Proteomes" id="UP000294914"/>
    </source>
</evidence>
<evidence type="ECO:0000256" key="4">
    <source>
        <dbReference type="ARBA" id="ARBA00023315"/>
    </source>
</evidence>
<evidence type="ECO:0000256" key="8">
    <source>
        <dbReference type="ARBA" id="ARBA00054043"/>
    </source>
</evidence>
<dbReference type="FunFam" id="3.40.630.70:FF:000001">
    <property type="entry name" value="Leucyl/phenylalanyl-tRNA--protein transferase"/>
    <property type="match status" value="1"/>
</dbReference>
<dbReference type="InterPro" id="IPR004616">
    <property type="entry name" value="Leu/Phe-tRNA_Trfase"/>
</dbReference>